<dbReference type="AlphaFoldDB" id="A0A2P8A2Y4"/>
<sequence length="177" mass="20269">MAVPSGVSVRKLDGKFEFNKKLSDSDDKMLDLQGIGWIMRQAIKHSGVTLNLHTKTDEKGVTHLDIEQVASGGYKNWEYRPMDWDFQEKEDGAYGKIKLRSRFCDVSEISNDLLKKGFSGEVINTYSESVGLKGDQWQADQVWGIETVDGAPRYTRHIHFTRGNEVHDIRKVYDWKA</sequence>
<organism evidence="1 2">
    <name type="scientific">Elsinoe australis</name>
    <dbReference type="NCBI Taxonomy" id="40998"/>
    <lineage>
        <taxon>Eukaryota</taxon>
        <taxon>Fungi</taxon>
        <taxon>Dikarya</taxon>
        <taxon>Ascomycota</taxon>
        <taxon>Pezizomycotina</taxon>
        <taxon>Dothideomycetes</taxon>
        <taxon>Dothideomycetidae</taxon>
        <taxon>Myriangiales</taxon>
        <taxon>Elsinoaceae</taxon>
        <taxon>Elsinoe</taxon>
    </lineage>
</organism>
<accession>A0A2P8A2Y4</accession>
<evidence type="ECO:0000313" key="1">
    <source>
        <dbReference type="EMBL" id="PSK54817.1"/>
    </source>
</evidence>
<dbReference type="OrthoDB" id="425354at2759"/>
<protein>
    <submittedName>
        <fullName evidence="1">Squalene monooxygenase</fullName>
    </submittedName>
</protein>
<proteinExistence type="predicted"/>
<dbReference type="EMBL" id="NHZQ01000072">
    <property type="protein sequence ID" value="PSK54817.1"/>
    <property type="molecule type" value="Genomic_DNA"/>
</dbReference>
<evidence type="ECO:0000313" key="2">
    <source>
        <dbReference type="Proteomes" id="UP000243723"/>
    </source>
</evidence>
<keyword evidence="2" id="KW-1185">Reference proteome</keyword>
<reference evidence="1 2" key="1">
    <citation type="submission" date="2017-05" db="EMBL/GenBank/DDBJ databases">
        <title>Draft genome sequence of Elsinoe australis.</title>
        <authorList>
            <person name="Cheng Q."/>
        </authorList>
    </citation>
    <scope>NUCLEOTIDE SEQUENCE [LARGE SCALE GENOMIC DNA]</scope>
    <source>
        <strain evidence="1 2">NL1</strain>
    </source>
</reference>
<gene>
    <name evidence="1" type="ORF">B9Z65_3906</name>
</gene>
<dbReference type="PANTHER" id="PTHR38115">
    <property type="entry name" value="LIPOCALIN-LIKE DOMAIN-CONTAINING PROTEIN"/>
    <property type="match status" value="1"/>
</dbReference>
<dbReference type="Proteomes" id="UP000243723">
    <property type="component" value="Unassembled WGS sequence"/>
</dbReference>
<dbReference type="PANTHER" id="PTHR38115:SF1">
    <property type="entry name" value="LIPOCALIN-LIKE DOMAIN-CONTAINING PROTEIN"/>
    <property type="match status" value="1"/>
</dbReference>
<comment type="caution">
    <text evidence="1">The sequence shown here is derived from an EMBL/GenBank/DDBJ whole genome shotgun (WGS) entry which is preliminary data.</text>
</comment>
<dbReference type="GO" id="GO:0004497">
    <property type="term" value="F:monooxygenase activity"/>
    <property type="evidence" value="ECO:0007669"/>
    <property type="project" value="UniProtKB-KW"/>
</dbReference>
<name>A0A2P8A2Y4_9PEZI</name>
<dbReference type="InterPro" id="IPR053037">
    <property type="entry name" value="Pericyclase_pydY-like"/>
</dbReference>
<keyword evidence="1" id="KW-0560">Oxidoreductase</keyword>
<keyword evidence="1" id="KW-0503">Monooxygenase</keyword>